<accession>A0A1F6MBF2</accession>
<dbReference type="PROSITE" id="PS50164">
    <property type="entry name" value="GIY_YIG"/>
    <property type="match status" value="1"/>
</dbReference>
<dbReference type="InterPro" id="IPR000305">
    <property type="entry name" value="GIY-YIG_endonuc"/>
</dbReference>
<dbReference type="CDD" id="cd10449">
    <property type="entry name" value="GIY-YIG_SLX1_like"/>
    <property type="match status" value="1"/>
</dbReference>
<protein>
    <recommendedName>
        <fullName evidence="1">GIY-YIG domain-containing protein</fullName>
    </recommendedName>
</protein>
<organism evidence="2 3">
    <name type="scientific">Candidatus Magasanikbacteria bacterium RIFCSPHIGHO2_02_FULL_47_14</name>
    <dbReference type="NCBI Taxonomy" id="1798680"/>
    <lineage>
        <taxon>Bacteria</taxon>
        <taxon>Candidatus Magasanikiibacteriota</taxon>
    </lineage>
</organism>
<dbReference type="Gene3D" id="3.40.1440.10">
    <property type="entry name" value="GIY-YIG endonuclease"/>
    <property type="match status" value="1"/>
</dbReference>
<reference evidence="2 3" key="1">
    <citation type="journal article" date="2016" name="Nat. Commun.">
        <title>Thousands of microbial genomes shed light on interconnected biogeochemical processes in an aquifer system.</title>
        <authorList>
            <person name="Anantharaman K."/>
            <person name="Brown C.T."/>
            <person name="Hug L.A."/>
            <person name="Sharon I."/>
            <person name="Castelle C.J."/>
            <person name="Probst A.J."/>
            <person name="Thomas B.C."/>
            <person name="Singh A."/>
            <person name="Wilkins M.J."/>
            <person name="Karaoz U."/>
            <person name="Brodie E.L."/>
            <person name="Williams K.H."/>
            <person name="Hubbard S.S."/>
            <person name="Banfield J.F."/>
        </authorList>
    </citation>
    <scope>NUCLEOTIDE SEQUENCE [LARGE SCALE GENOMIC DNA]</scope>
</reference>
<proteinExistence type="predicted"/>
<feature type="domain" description="GIY-YIG" evidence="1">
    <location>
        <begin position="1"/>
        <end position="71"/>
    </location>
</feature>
<dbReference type="Proteomes" id="UP000176282">
    <property type="component" value="Unassembled WGS sequence"/>
</dbReference>
<dbReference type="SUPFAM" id="SSF82771">
    <property type="entry name" value="GIY-YIG endonuclease"/>
    <property type="match status" value="1"/>
</dbReference>
<dbReference type="InterPro" id="IPR035901">
    <property type="entry name" value="GIY-YIG_endonuc_sf"/>
</dbReference>
<evidence type="ECO:0000313" key="2">
    <source>
        <dbReference type="EMBL" id="OGH68898.1"/>
    </source>
</evidence>
<name>A0A1F6MBF2_9BACT</name>
<dbReference type="STRING" id="1798680.A3J66_01485"/>
<gene>
    <name evidence="2" type="ORF">A3J66_01485</name>
</gene>
<evidence type="ECO:0000259" key="1">
    <source>
        <dbReference type="PROSITE" id="PS50164"/>
    </source>
</evidence>
<sequence>MLQSQKDGKRYIGSSKDVYKRLEAHNLGLTKSTKCRRPFQIIFIKEFETRAEAVRYEKFLKSLKGGPKLHKVIQEENQMPL</sequence>
<comment type="caution">
    <text evidence="2">The sequence shown here is derived from an EMBL/GenBank/DDBJ whole genome shotgun (WGS) entry which is preliminary data.</text>
</comment>
<dbReference type="AlphaFoldDB" id="A0A1F6MBF2"/>
<evidence type="ECO:0000313" key="3">
    <source>
        <dbReference type="Proteomes" id="UP000176282"/>
    </source>
</evidence>
<dbReference type="Pfam" id="PF01541">
    <property type="entry name" value="GIY-YIG"/>
    <property type="match status" value="1"/>
</dbReference>
<dbReference type="EMBL" id="MFQB01000003">
    <property type="protein sequence ID" value="OGH68898.1"/>
    <property type="molecule type" value="Genomic_DNA"/>
</dbReference>